<feature type="repeat" description="Solcar" evidence="9">
    <location>
        <begin position="8"/>
        <end position="90"/>
    </location>
</feature>
<dbReference type="PANTHER" id="PTHR45624">
    <property type="entry name" value="MITOCHONDRIAL BASIC AMINO ACIDS TRANSPORTER-RELATED"/>
    <property type="match status" value="1"/>
</dbReference>
<dbReference type="AlphaFoldDB" id="A0A1U7LPB3"/>
<keyword evidence="8 9" id="KW-0472">Membrane</keyword>
<dbReference type="Gene3D" id="1.50.40.10">
    <property type="entry name" value="Mitochondrial carrier domain"/>
    <property type="match status" value="1"/>
</dbReference>
<dbReference type="GO" id="GO:0031966">
    <property type="term" value="C:mitochondrial membrane"/>
    <property type="evidence" value="ECO:0007669"/>
    <property type="project" value="UniProtKB-SubCell"/>
</dbReference>
<keyword evidence="3 10" id="KW-0813">Transport</keyword>
<name>A0A1U7LPB3_NEOID</name>
<dbReference type="GO" id="GO:0000064">
    <property type="term" value="F:L-ornithine transmembrane transporter activity"/>
    <property type="evidence" value="ECO:0007669"/>
    <property type="project" value="TreeGrafter"/>
</dbReference>
<keyword evidence="7" id="KW-0496">Mitochondrion</keyword>
<evidence type="ECO:0000256" key="10">
    <source>
        <dbReference type="RuleBase" id="RU000488"/>
    </source>
</evidence>
<dbReference type="PROSITE" id="PS50920">
    <property type="entry name" value="SOLCAR"/>
    <property type="match status" value="1"/>
</dbReference>
<sequence>MTSRDQNHSPARSFLAGSVSGVTKLLVGHPFDTVKVRIQTGIYNSPWACLKGTIINEGMRGLYKGATPPLIGWAFMDSLMLGSLHNYKAAMRYQMNTDNLPVWAVGICGMGAGWTVSSIASPVEHIKVNLSLPLSKY</sequence>
<evidence type="ECO:0000256" key="2">
    <source>
        <dbReference type="ARBA" id="ARBA00006375"/>
    </source>
</evidence>
<evidence type="ECO:0000256" key="3">
    <source>
        <dbReference type="ARBA" id="ARBA00022448"/>
    </source>
</evidence>
<protein>
    <submittedName>
        <fullName evidence="11">Mitochondrial substrate carrier family protein L</fullName>
    </submittedName>
</protein>
<evidence type="ECO:0000256" key="1">
    <source>
        <dbReference type="ARBA" id="ARBA00004225"/>
    </source>
</evidence>
<reference evidence="11 12" key="1">
    <citation type="submission" date="2016-04" db="EMBL/GenBank/DDBJ databases">
        <title>Evolutionary innovation and constraint leading to complex multicellularity in the Ascomycota.</title>
        <authorList>
            <person name="Cisse O."/>
            <person name="Nguyen A."/>
            <person name="Hewitt D.A."/>
            <person name="Jedd G."/>
            <person name="Stajich J.E."/>
        </authorList>
    </citation>
    <scope>NUCLEOTIDE SEQUENCE [LARGE SCALE GENOMIC DNA]</scope>
    <source>
        <strain evidence="11 12">DAH-3</strain>
    </source>
</reference>
<dbReference type="InterPro" id="IPR023395">
    <property type="entry name" value="MCP_dom_sf"/>
</dbReference>
<comment type="subcellular location">
    <subcellularLocation>
        <location evidence="1">Mitochondrion membrane</location>
        <topology evidence="1">Multi-pass membrane protein</topology>
    </subcellularLocation>
</comment>
<organism evidence="11 12">
    <name type="scientific">Neolecta irregularis (strain DAH-3)</name>
    <dbReference type="NCBI Taxonomy" id="1198029"/>
    <lineage>
        <taxon>Eukaryota</taxon>
        <taxon>Fungi</taxon>
        <taxon>Dikarya</taxon>
        <taxon>Ascomycota</taxon>
        <taxon>Taphrinomycotina</taxon>
        <taxon>Neolectales</taxon>
        <taxon>Neolectaceae</taxon>
        <taxon>Neolecta</taxon>
    </lineage>
</organism>
<dbReference type="OrthoDB" id="193856at2759"/>
<keyword evidence="6" id="KW-1133">Transmembrane helix</keyword>
<proteinExistence type="inferred from homology"/>
<dbReference type="Pfam" id="PF00153">
    <property type="entry name" value="Mito_carr"/>
    <property type="match status" value="1"/>
</dbReference>
<evidence type="ECO:0000313" key="11">
    <source>
        <dbReference type="EMBL" id="OLL24506.1"/>
    </source>
</evidence>
<accession>A0A1U7LPB3</accession>
<evidence type="ECO:0000256" key="4">
    <source>
        <dbReference type="ARBA" id="ARBA00022692"/>
    </source>
</evidence>
<gene>
    <name evidence="11" type="ORF">NEOLI_004389</name>
</gene>
<evidence type="ECO:0000256" key="6">
    <source>
        <dbReference type="ARBA" id="ARBA00022989"/>
    </source>
</evidence>
<dbReference type="SUPFAM" id="SSF103506">
    <property type="entry name" value="Mitochondrial carrier"/>
    <property type="match status" value="1"/>
</dbReference>
<dbReference type="EMBL" id="LXFE01000759">
    <property type="protein sequence ID" value="OLL24506.1"/>
    <property type="molecule type" value="Genomic_DNA"/>
</dbReference>
<evidence type="ECO:0000256" key="5">
    <source>
        <dbReference type="ARBA" id="ARBA00022737"/>
    </source>
</evidence>
<dbReference type="Proteomes" id="UP000186594">
    <property type="component" value="Unassembled WGS sequence"/>
</dbReference>
<dbReference type="OMA" id="YCEPANR"/>
<dbReference type="GO" id="GO:1990575">
    <property type="term" value="P:mitochondrial L-ornithine transmembrane transport"/>
    <property type="evidence" value="ECO:0007669"/>
    <property type="project" value="TreeGrafter"/>
</dbReference>
<keyword evidence="4 9" id="KW-0812">Transmembrane</keyword>
<evidence type="ECO:0000256" key="7">
    <source>
        <dbReference type="ARBA" id="ARBA00023128"/>
    </source>
</evidence>
<dbReference type="PANTHER" id="PTHR45624:SF57">
    <property type="entry name" value="MITOCHONDRIAL SUBSTRATE CARRIER FAMILY PROTEIN L"/>
    <property type="match status" value="1"/>
</dbReference>
<keyword evidence="12" id="KW-1185">Reference proteome</keyword>
<evidence type="ECO:0000256" key="9">
    <source>
        <dbReference type="PROSITE-ProRule" id="PRU00282"/>
    </source>
</evidence>
<keyword evidence="5" id="KW-0677">Repeat</keyword>
<evidence type="ECO:0000313" key="12">
    <source>
        <dbReference type="Proteomes" id="UP000186594"/>
    </source>
</evidence>
<dbReference type="STRING" id="1198029.A0A1U7LPB3"/>
<comment type="similarity">
    <text evidence="2 10">Belongs to the mitochondrial carrier (TC 2.A.29) family.</text>
</comment>
<dbReference type="InterPro" id="IPR050567">
    <property type="entry name" value="Mitochondrial_Carrier"/>
</dbReference>
<comment type="caution">
    <text evidence="11">The sequence shown here is derived from an EMBL/GenBank/DDBJ whole genome shotgun (WGS) entry which is preliminary data.</text>
</comment>
<evidence type="ECO:0000256" key="8">
    <source>
        <dbReference type="ARBA" id="ARBA00023136"/>
    </source>
</evidence>
<dbReference type="InterPro" id="IPR018108">
    <property type="entry name" value="MCP_transmembrane"/>
</dbReference>